<dbReference type="CDD" id="cd01948">
    <property type="entry name" value="EAL"/>
    <property type="match status" value="1"/>
</dbReference>
<proteinExistence type="predicted"/>
<dbReference type="EMBL" id="VSSQ01056902">
    <property type="protein sequence ID" value="MPN10733.1"/>
    <property type="molecule type" value="Genomic_DNA"/>
</dbReference>
<name>A0A645FEC1_9ZZZZ</name>
<dbReference type="PANTHER" id="PTHR33121">
    <property type="entry name" value="CYCLIC DI-GMP PHOSPHODIESTERASE PDEF"/>
    <property type="match status" value="1"/>
</dbReference>
<accession>A0A645FEC1</accession>
<comment type="caution">
    <text evidence="2">The sequence shown here is derived from an EMBL/GenBank/DDBJ whole genome shotgun (WGS) entry which is preliminary data.</text>
</comment>
<dbReference type="GO" id="GO:0071111">
    <property type="term" value="F:cyclic-guanylate-specific phosphodiesterase activity"/>
    <property type="evidence" value="ECO:0007669"/>
    <property type="project" value="InterPro"/>
</dbReference>
<dbReference type="Gene3D" id="3.20.20.450">
    <property type="entry name" value="EAL domain"/>
    <property type="match status" value="1"/>
</dbReference>
<dbReference type="SMART" id="SM00052">
    <property type="entry name" value="EAL"/>
    <property type="match status" value="1"/>
</dbReference>
<protein>
    <submittedName>
        <fullName evidence="2">Putative signaling protein</fullName>
    </submittedName>
</protein>
<dbReference type="AlphaFoldDB" id="A0A645FEC1"/>
<organism evidence="2">
    <name type="scientific">bioreactor metagenome</name>
    <dbReference type="NCBI Taxonomy" id="1076179"/>
    <lineage>
        <taxon>unclassified sequences</taxon>
        <taxon>metagenomes</taxon>
        <taxon>ecological metagenomes</taxon>
    </lineage>
</organism>
<sequence length="173" mass="19468">MDLQVGINISPLQIENSDFVNRIRQKIHDEDIKPEWIDIEITEGVAMSSQVSMEEIFSGLANIGISISIDDFGTGYSSLSYIKRFDIDRLKIAKELIDNIAEDKNTLLIVKAIIMMARGMGLKTIAEGVEEPNQLEILKVLECDEIQGYIFGRPVPPEIFELEHIDKTTLSSK</sequence>
<reference evidence="2" key="1">
    <citation type="submission" date="2019-08" db="EMBL/GenBank/DDBJ databases">
        <authorList>
            <person name="Kucharzyk K."/>
            <person name="Murdoch R.W."/>
            <person name="Higgins S."/>
            <person name="Loffler F."/>
        </authorList>
    </citation>
    <scope>NUCLEOTIDE SEQUENCE</scope>
</reference>
<dbReference type="Pfam" id="PF00563">
    <property type="entry name" value="EAL"/>
    <property type="match status" value="1"/>
</dbReference>
<gene>
    <name evidence="2" type="ORF">SDC9_158030</name>
</gene>
<dbReference type="PROSITE" id="PS50883">
    <property type="entry name" value="EAL"/>
    <property type="match status" value="1"/>
</dbReference>
<dbReference type="InterPro" id="IPR035919">
    <property type="entry name" value="EAL_sf"/>
</dbReference>
<dbReference type="PANTHER" id="PTHR33121:SF70">
    <property type="entry name" value="SIGNALING PROTEIN YKOW"/>
    <property type="match status" value="1"/>
</dbReference>
<dbReference type="InterPro" id="IPR050706">
    <property type="entry name" value="Cyclic-di-GMP_PDE-like"/>
</dbReference>
<evidence type="ECO:0000313" key="2">
    <source>
        <dbReference type="EMBL" id="MPN10733.1"/>
    </source>
</evidence>
<dbReference type="SUPFAM" id="SSF141868">
    <property type="entry name" value="EAL domain-like"/>
    <property type="match status" value="1"/>
</dbReference>
<evidence type="ECO:0000259" key="1">
    <source>
        <dbReference type="PROSITE" id="PS50883"/>
    </source>
</evidence>
<dbReference type="InterPro" id="IPR001633">
    <property type="entry name" value="EAL_dom"/>
</dbReference>
<feature type="domain" description="EAL" evidence="1">
    <location>
        <begin position="1"/>
        <end position="168"/>
    </location>
</feature>